<proteinExistence type="predicted"/>
<dbReference type="HOGENOM" id="CLU_3045584_0_0_11"/>
<dbReference type="Proteomes" id="UP000003653">
    <property type="component" value="Unassembled WGS sequence"/>
</dbReference>
<evidence type="ECO:0000313" key="2">
    <source>
        <dbReference type="Proteomes" id="UP000003653"/>
    </source>
</evidence>
<keyword evidence="2" id="KW-1185">Reference proteome</keyword>
<gene>
    <name evidence="1" type="ORF">HMPREF0591_2078</name>
</gene>
<reference evidence="1 2" key="1">
    <citation type="submission" date="2010-04" db="EMBL/GenBank/DDBJ databases">
        <authorList>
            <person name="Muzny D."/>
            <person name="Qin X."/>
            <person name="Deng J."/>
            <person name="Jiang H."/>
            <person name="Liu Y."/>
            <person name="Qu J."/>
            <person name="Song X.-Z."/>
            <person name="Zhang L."/>
            <person name="Thornton R."/>
            <person name="Coyle M."/>
            <person name="Francisco L."/>
            <person name="Jackson L."/>
            <person name="Javaid M."/>
            <person name="Korchina V."/>
            <person name="Kovar C."/>
            <person name="Mata R."/>
            <person name="Mathew T."/>
            <person name="Ngo R."/>
            <person name="Nguyen L."/>
            <person name="Nguyen N."/>
            <person name="Okwuonu G."/>
            <person name="Ongeri F."/>
            <person name="Pham C."/>
            <person name="Simmons D."/>
            <person name="Wilczek-Boney K."/>
            <person name="Hale W."/>
            <person name="Jakkamsetti A."/>
            <person name="Pham P."/>
            <person name="Ruth R."/>
            <person name="San Lucas F."/>
            <person name="Warren J."/>
            <person name="Zhang J."/>
            <person name="Zhao Z."/>
            <person name="Zhou C."/>
            <person name="Zhu D."/>
            <person name="Lee S."/>
            <person name="Bess C."/>
            <person name="Blankenburg K."/>
            <person name="Forbes L."/>
            <person name="Fu Q."/>
            <person name="Gubbala S."/>
            <person name="Hirani K."/>
            <person name="Jayaseelan J.C."/>
            <person name="Lara F."/>
            <person name="Munidasa M."/>
            <person name="Palculict T."/>
            <person name="Patil S."/>
            <person name="Pu L.-L."/>
            <person name="Saada N."/>
            <person name="Tang L."/>
            <person name="Weissenberger G."/>
            <person name="Zhu Y."/>
            <person name="Hemphill L."/>
            <person name="Shang Y."/>
            <person name="Youmans B."/>
            <person name="Ayvaz T."/>
            <person name="Ross M."/>
            <person name="Santibanez J."/>
            <person name="Aqrawi P."/>
            <person name="Gross S."/>
            <person name="Joshi V."/>
            <person name="Fowler G."/>
            <person name="Nazareth L."/>
            <person name="Reid J."/>
            <person name="Worley K."/>
            <person name="Petrosino J."/>
            <person name="Highlander S."/>
            <person name="Gibbs R."/>
        </authorList>
    </citation>
    <scope>NUCLEOTIDE SEQUENCE [LARGE SCALE GENOMIC DNA]</scope>
    <source>
        <strain evidence="1 2">ATCC BAA-614</strain>
    </source>
</reference>
<sequence length="54" mass="6086">MDAKSAINQVLEETTEEVKAVVAGVLRIENNYIHMALPRGIHDDIQDLIERVVK</sequence>
<evidence type="ECO:0000313" key="1">
    <source>
        <dbReference type="EMBL" id="EFG78009.1"/>
    </source>
</evidence>
<comment type="caution">
    <text evidence="1">The sequence shown here is derived from an EMBL/GenBank/DDBJ whole genome shotgun (WGS) entry which is preliminary data.</text>
</comment>
<dbReference type="EMBL" id="ADNV01000197">
    <property type="protein sequence ID" value="EFG78009.1"/>
    <property type="molecule type" value="Genomic_DNA"/>
</dbReference>
<organism evidence="1 2">
    <name type="scientific">Mycobacterium parascrofulaceum ATCC BAA-614</name>
    <dbReference type="NCBI Taxonomy" id="525368"/>
    <lineage>
        <taxon>Bacteria</taxon>
        <taxon>Bacillati</taxon>
        <taxon>Actinomycetota</taxon>
        <taxon>Actinomycetes</taxon>
        <taxon>Mycobacteriales</taxon>
        <taxon>Mycobacteriaceae</taxon>
        <taxon>Mycobacterium</taxon>
        <taxon>Mycobacterium simiae complex</taxon>
    </lineage>
</organism>
<name>D5P7D4_9MYCO</name>
<dbReference type="AlphaFoldDB" id="D5P7D4"/>
<accession>D5P7D4</accession>
<protein>
    <submittedName>
        <fullName evidence="1">Uncharacterized protein</fullName>
    </submittedName>
</protein>